<keyword evidence="4" id="KW-0131">Cell cycle</keyword>
<dbReference type="SUPFAM" id="SSF110997">
    <property type="entry name" value="Sporulation related repeat"/>
    <property type="match status" value="1"/>
</dbReference>
<dbReference type="PANTHER" id="PTHR38687:SF2">
    <property type="entry name" value="CELL DIVISION PROTEIN FTSN"/>
    <property type="match status" value="1"/>
</dbReference>
<dbReference type="InterPro" id="IPR036680">
    <property type="entry name" value="SPOR-like_sf"/>
</dbReference>
<sequence>MVQRDYVRRKSQSKKNKSRNKPNLMMFLAIIIVILFSAILYFISNNTPKKVIETPKAKTQPPAITLPEQPQERWTYLKELETPNANYGVTSNSIANERQRILDSFANNTYTTMPPSQGSTTTQNQITNPASQPTTVSNKWLLQCGAFKDKSNADTLKAKLAMTGVRSNIMSSGQLYKVTVGPYESKEEANKVLNLLNSNGINSCVISN</sequence>
<dbReference type="GO" id="GO:0051301">
    <property type="term" value="P:cell division"/>
    <property type="evidence" value="ECO:0007669"/>
    <property type="project" value="UniProtKB-KW"/>
</dbReference>
<dbReference type="InterPro" id="IPR007730">
    <property type="entry name" value="SPOR-like_dom"/>
</dbReference>
<dbReference type="GO" id="GO:0042834">
    <property type="term" value="F:peptidoglycan binding"/>
    <property type="evidence" value="ECO:0007669"/>
    <property type="project" value="InterPro"/>
</dbReference>
<evidence type="ECO:0000259" key="3">
    <source>
        <dbReference type="PROSITE" id="PS51724"/>
    </source>
</evidence>
<evidence type="ECO:0000256" key="2">
    <source>
        <dbReference type="SAM" id="Phobius"/>
    </source>
</evidence>
<feature type="region of interest" description="Disordered" evidence="1">
    <location>
        <begin position="114"/>
        <end position="133"/>
    </location>
</feature>
<proteinExistence type="predicted"/>
<evidence type="ECO:0000313" key="5">
    <source>
        <dbReference type="Proteomes" id="UP000199698"/>
    </source>
</evidence>
<feature type="transmembrane region" description="Helical" evidence="2">
    <location>
        <begin position="24"/>
        <end position="43"/>
    </location>
</feature>
<evidence type="ECO:0000256" key="1">
    <source>
        <dbReference type="SAM" id="MobiDB-lite"/>
    </source>
</evidence>
<dbReference type="InterPro" id="IPR052521">
    <property type="entry name" value="Cell_div_SPOR-domain"/>
</dbReference>
<protein>
    <submittedName>
        <fullName evidence="4">Cell division protein FtsN</fullName>
    </submittedName>
</protein>
<dbReference type="Gene3D" id="3.30.70.1070">
    <property type="entry name" value="Sporulation related repeat"/>
    <property type="match status" value="1"/>
</dbReference>
<dbReference type="PANTHER" id="PTHR38687">
    <property type="entry name" value="CELL DIVISION PROTEIN DEDD-RELATED"/>
    <property type="match status" value="1"/>
</dbReference>
<dbReference type="RefSeq" id="WP_065635710.1">
    <property type="nucleotide sequence ID" value="NZ_FMBA01000011.1"/>
</dbReference>
<reference evidence="5" key="1">
    <citation type="submission" date="2016-08" db="EMBL/GenBank/DDBJ databases">
        <authorList>
            <person name="Varghese N."/>
            <person name="Submissions Spin"/>
        </authorList>
    </citation>
    <scope>NUCLEOTIDE SEQUENCE [LARGE SCALE GENOMIC DNA]</scope>
    <source>
        <strain evidence="5">R-53144</strain>
    </source>
</reference>
<accession>A0A1C4AJP0</accession>
<evidence type="ECO:0000313" key="4">
    <source>
        <dbReference type="EMBL" id="SCB94697.1"/>
    </source>
</evidence>
<keyword evidence="2" id="KW-0812">Transmembrane</keyword>
<feature type="domain" description="SPOR" evidence="3">
    <location>
        <begin position="134"/>
        <end position="208"/>
    </location>
</feature>
<dbReference type="Proteomes" id="UP000199698">
    <property type="component" value="Unassembled WGS sequence"/>
</dbReference>
<organism evidence="4 5">
    <name type="scientific">Gilliamella intestini</name>
    <dbReference type="NCBI Taxonomy" id="1798183"/>
    <lineage>
        <taxon>Bacteria</taxon>
        <taxon>Pseudomonadati</taxon>
        <taxon>Pseudomonadota</taxon>
        <taxon>Gammaproteobacteria</taxon>
        <taxon>Orbales</taxon>
        <taxon>Orbaceae</taxon>
        <taxon>Gilliamella</taxon>
    </lineage>
</organism>
<dbReference type="AlphaFoldDB" id="A0A1C4AJP0"/>
<name>A0A1C4AJP0_9GAMM</name>
<keyword evidence="2" id="KW-0472">Membrane</keyword>
<dbReference type="OrthoDB" id="8558195at2"/>
<keyword evidence="5" id="KW-1185">Reference proteome</keyword>
<dbReference type="Pfam" id="PF05036">
    <property type="entry name" value="SPOR"/>
    <property type="match status" value="1"/>
</dbReference>
<keyword evidence="4" id="KW-0132">Cell division</keyword>
<keyword evidence="2" id="KW-1133">Transmembrane helix</keyword>
<dbReference type="EMBL" id="FMBA01000011">
    <property type="protein sequence ID" value="SCB94697.1"/>
    <property type="molecule type" value="Genomic_DNA"/>
</dbReference>
<dbReference type="PROSITE" id="PS51724">
    <property type="entry name" value="SPOR"/>
    <property type="match status" value="1"/>
</dbReference>
<dbReference type="STRING" id="1798183.GA0061080_101146"/>
<gene>
    <name evidence="4" type="ORF">GA0061080_101146</name>
</gene>